<dbReference type="Pfam" id="PF00545">
    <property type="entry name" value="Ribonuclease"/>
    <property type="match status" value="1"/>
</dbReference>
<dbReference type="Proteomes" id="UP000222460">
    <property type="component" value="Unassembled WGS sequence"/>
</dbReference>
<organism evidence="3 4">
    <name type="scientific">Pseudomonas putida</name>
    <name type="common">Arthrobacter siderocapsulatus</name>
    <dbReference type="NCBI Taxonomy" id="303"/>
    <lineage>
        <taxon>Bacteria</taxon>
        <taxon>Pseudomonadati</taxon>
        <taxon>Pseudomonadota</taxon>
        <taxon>Gammaproteobacteria</taxon>
        <taxon>Pseudomonadales</taxon>
        <taxon>Pseudomonadaceae</taxon>
        <taxon>Pseudomonas</taxon>
    </lineage>
</organism>
<evidence type="ECO:0000313" key="4">
    <source>
        <dbReference type="Proteomes" id="UP000222460"/>
    </source>
</evidence>
<dbReference type="InterPro" id="IPR000026">
    <property type="entry name" value="N1-like"/>
</dbReference>
<name>A0A2C5W5H7_PSEPU</name>
<protein>
    <submittedName>
        <fullName evidence="3">Uncharacterized protein</fullName>
    </submittedName>
</protein>
<proteinExistence type="predicted"/>
<gene>
    <name evidence="3" type="ORF">CRX57_03925</name>
</gene>
<dbReference type="InterPro" id="IPR016191">
    <property type="entry name" value="Ribonuclease/ribotoxin"/>
</dbReference>
<dbReference type="GO" id="GO:0003723">
    <property type="term" value="F:RNA binding"/>
    <property type="evidence" value="ECO:0007669"/>
    <property type="project" value="InterPro"/>
</dbReference>
<reference evidence="4" key="1">
    <citation type="submission" date="2017-10" db="EMBL/GenBank/DDBJ databases">
        <title>FDA dAtabase for Regulatory Grade micrObial Sequences (FDA-ARGOS): Supporting development and validation of Infectious Disease Dx tests.</title>
        <authorList>
            <person name="Goldberg B."/>
            <person name="Campos J."/>
            <person name="Tallon L."/>
            <person name="Sadzewicz L."/>
            <person name="Ott S."/>
            <person name="Zhao X."/>
            <person name="Nagaraj S."/>
            <person name="Vavikolanu K."/>
            <person name="Aluvathingal J."/>
            <person name="Nadendla S."/>
            <person name="Geyer C."/>
            <person name="Sichtig H."/>
        </authorList>
    </citation>
    <scope>NUCLEOTIDE SEQUENCE [LARGE SCALE GENOMIC DNA]</scope>
    <source>
        <strain evidence="4">FDAARGOS_376</strain>
    </source>
</reference>
<dbReference type="SUPFAM" id="SSF53933">
    <property type="entry name" value="Microbial ribonucleases"/>
    <property type="match status" value="1"/>
</dbReference>
<evidence type="ECO:0000256" key="1">
    <source>
        <dbReference type="ARBA" id="ARBA00022722"/>
    </source>
</evidence>
<dbReference type="GO" id="GO:0004521">
    <property type="term" value="F:RNA endonuclease activity"/>
    <property type="evidence" value="ECO:0007669"/>
    <property type="project" value="InterPro"/>
</dbReference>
<comment type="caution">
    <text evidence="3">The sequence shown here is derived from an EMBL/GenBank/DDBJ whole genome shotgun (WGS) entry which is preliminary data.</text>
</comment>
<dbReference type="EMBL" id="PDKZ01000002">
    <property type="protein sequence ID" value="PHH39350.1"/>
    <property type="molecule type" value="Genomic_DNA"/>
</dbReference>
<evidence type="ECO:0000313" key="3">
    <source>
        <dbReference type="EMBL" id="PHH39350.1"/>
    </source>
</evidence>
<accession>A0A2C5W5H7</accession>
<dbReference type="AlphaFoldDB" id="A0A2C5W5H7"/>
<evidence type="ECO:0000256" key="2">
    <source>
        <dbReference type="ARBA" id="ARBA00022801"/>
    </source>
</evidence>
<keyword evidence="1" id="KW-0540">Nuclease</keyword>
<dbReference type="GO" id="GO:0016787">
    <property type="term" value="F:hydrolase activity"/>
    <property type="evidence" value="ECO:0007669"/>
    <property type="project" value="UniProtKB-KW"/>
</dbReference>
<dbReference type="Gene3D" id="3.10.450.30">
    <property type="entry name" value="Microbial ribonucleases"/>
    <property type="match status" value="1"/>
</dbReference>
<sequence length="52" mass="5743">MDLPQKPAGYYTEYVHPTAGIAGPGPQRIVVGKGGEMYYTADHYKTFIPIKN</sequence>
<keyword evidence="2" id="KW-0378">Hydrolase</keyword>